<dbReference type="EMBL" id="CASHTH010001874">
    <property type="protein sequence ID" value="CAI8021189.1"/>
    <property type="molecule type" value="Genomic_DNA"/>
</dbReference>
<sequence>MASQGKKEVKETAYTGIDVERATAAIRRAAIKARRSALEEEGGVHISRDGEMVWETDPKRIFPEGVEVKICECGRVLVKDTLEDATEWTGD</sequence>
<comment type="caution">
    <text evidence="1">The sequence shown here is derived from an EMBL/GenBank/DDBJ whole genome shotgun (WGS) entry which is preliminary data.</text>
</comment>
<dbReference type="AlphaFoldDB" id="A0AA35WI05"/>
<protein>
    <submittedName>
        <fullName evidence="1">Uncharacterized protein</fullName>
    </submittedName>
</protein>
<organism evidence="1 2">
    <name type="scientific">Geodia barretti</name>
    <name type="common">Barrett's horny sponge</name>
    <dbReference type="NCBI Taxonomy" id="519541"/>
    <lineage>
        <taxon>Eukaryota</taxon>
        <taxon>Metazoa</taxon>
        <taxon>Porifera</taxon>
        <taxon>Demospongiae</taxon>
        <taxon>Heteroscleromorpha</taxon>
        <taxon>Tetractinellida</taxon>
        <taxon>Astrophorina</taxon>
        <taxon>Geodiidae</taxon>
        <taxon>Geodia</taxon>
    </lineage>
</organism>
<reference evidence="1" key="1">
    <citation type="submission" date="2023-03" db="EMBL/GenBank/DDBJ databases">
        <authorList>
            <person name="Steffen K."/>
            <person name="Cardenas P."/>
        </authorList>
    </citation>
    <scope>NUCLEOTIDE SEQUENCE</scope>
</reference>
<accession>A0AA35WI05</accession>
<name>A0AA35WI05_GEOBA</name>
<proteinExistence type="predicted"/>
<dbReference type="Proteomes" id="UP001174909">
    <property type="component" value="Unassembled WGS sequence"/>
</dbReference>
<gene>
    <name evidence="1" type="ORF">GBAR_LOCUS12606</name>
</gene>
<evidence type="ECO:0000313" key="1">
    <source>
        <dbReference type="EMBL" id="CAI8021189.1"/>
    </source>
</evidence>
<evidence type="ECO:0000313" key="2">
    <source>
        <dbReference type="Proteomes" id="UP001174909"/>
    </source>
</evidence>
<keyword evidence="2" id="KW-1185">Reference proteome</keyword>